<evidence type="ECO:0000313" key="1">
    <source>
        <dbReference type="EMBL" id="KAJ1119746.1"/>
    </source>
</evidence>
<organism evidence="1 2">
    <name type="scientific">Pleurodeles waltl</name>
    <name type="common">Iberian ribbed newt</name>
    <dbReference type="NCBI Taxonomy" id="8319"/>
    <lineage>
        <taxon>Eukaryota</taxon>
        <taxon>Metazoa</taxon>
        <taxon>Chordata</taxon>
        <taxon>Craniata</taxon>
        <taxon>Vertebrata</taxon>
        <taxon>Euteleostomi</taxon>
        <taxon>Amphibia</taxon>
        <taxon>Batrachia</taxon>
        <taxon>Caudata</taxon>
        <taxon>Salamandroidea</taxon>
        <taxon>Salamandridae</taxon>
        <taxon>Pleurodelinae</taxon>
        <taxon>Pleurodeles</taxon>
    </lineage>
</organism>
<keyword evidence="2" id="KW-1185">Reference proteome</keyword>
<sequence>MDTSNRVIEPLKVLQEEGREDLLQQGVLEQDWVGLKRPKRASSEGVAAAIKAYSSPLRSSKKFKQKSVMGRKYTESGGDFALV</sequence>
<gene>
    <name evidence="1" type="ORF">NDU88_007931</name>
</gene>
<protein>
    <submittedName>
        <fullName evidence="1">Uncharacterized protein</fullName>
    </submittedName>
</protein>
<reference evidence="1" key="1">
    <citation type="journal article" date="2022" name="bioRxiv">
        <title>Sequencing and chromosome-scale assembly of the giantPleurodeles waltlgenome.</title>
        <authorList>
            <person name="Brown T."/>
            <person name="Elewa A."/>
            <person name="Iarovenko S."/>
            <person name="Subramanian E."/>
            <person name="Araus A.J."/>
            <person name="Petzold A."/>
            <person name="Susuki M."/>
            <person name="Suzuki K.-i.T."/>
            <person name="Hayashi T."/>
            <person name="Toyoda A."/>
            <person name="Oliveira C."/>
            <person name="Osipova E."/>
            <person name="Leigh N.D."/>
            <person name="Simon A."/>
            <person name="Yun M.H."/>
        </authorList>
    </citation>
    <scope>NUCLEOTIDE SEQUENCE</scope>
    <source>
        <strain evidence="1">20211129_DDA</strain>
        <tissue evidence="1">Liver</tissue>
    </source>
</reference>
<dbReference type="AlphaFoldDB" id="A0AAV7NV08"/>
<accession>A0AAV7NV08</accession>
<name>A0AAV7NV08_PLEWA</name>
<dbReference type="EMBL" id="JANPWB010000012">
    <property type="protein sequence ID" value="KAJ1119746.1"/>
    <property type="molecule type" value="Genomic_DNA"/>
</dbReference>
<dbReference type="Proteomes" id="UP001066276">
    <property type="component" value="Chromosome 8"/>
</dbReference>
<evidence type="ECO:0000313" key="2">
    <source>
        <dbReference type="Proteomes" id="UP001066276"/>
    </source>
</evidence>
<proteinExistence type="predicted"/>
<comment type="caution">
    <text evidence="1">The sequence shown here is derived from an EMBL/GenBank/DDBJ whole genome shotgun (WGS) entry which is preliminary data.</text>
</comment>